<dbReference type="AlphaFoldDB" id="A0A4C1TC63"/>
<protein>
    <submittedName>
        <fullName evidence="2">Uncharacterized protein</fullName>
    </submittedName>
</protein>
<sequence>MRKQGKTKCQRNRGKLQKQTASSRGGRVNRSGVEAHSTALSDDERSDDDSRADMLDEDDTRDLLRRLRRQPTLLTTVSSDQSSSRRRRRRSDSGAESADSDLETTYARELEQRPVKRLRPLLPIKTRDGVQLRHDSDDGMERDANRSPLLLPAHILLAHFLPAPICR</sequence>
<feature type="compositionally biased region" description="Low complexity" evidence="1">
    <location>
        <begin position="70"/>
        <end position="82"/>
    </location>
</feature>
<proteinExistence type="predicted"/>
<reference evidence="2 3" key="1">
    <citation type="journal article" date="2019" name="Commun. Biol.">
        <title>The bagworm genome reveals a unique fibroin gene that provides high tensile strength.</title>
        <authorList>
            <person name="Kono N."/>
            <person name="Nakamura H."/>
            <person name="Ohtoshi R."/>
            <person name="Tomita M."/>
            <person name="Numata K."/>
            <person name="Arakawa K."/>
        </authorList>
    </citation>
    <scope>NUCLEOTIDE SEQUENCE [LARGE SCALE GENOMIC DNA]</scope>
</reference>
<keyword evidence="3" id="KW-1185">Reference proteome</keyword>
<dbReference type="EMBL" id="BGZK01000047">
    <property type="protein sequence ID" value="GBP11695.1"/>
    <property type="molecule type" value="Genomic_DNA"/>
</dbReference>
<evidence type="ECO:0000313" key="2">
    <source>
        <dbReference type="EMBL" id="GBP11695.1"/>
    </source>
</evidence>
<organism evidence="2 3">
    <name type="scientific">Eumeta variegata</name>
    <name type="common">Bagworm moth</name>
    <name type="synonym">Eumeta japonica</name>
    <dbReference type="NCBI Taxonomy" id="151549"/>
    <lineage>
        <taxon>Eukaryota</taxon>
        <taxon>Metazoa</taxon>
        <taxon>Ecdysozoa</taxon>
        <taxon>Arthropoda</taxon>
        <taxon>Hexapoda</taxon>
        <taxon>Insecta</taxon>
        <taxon>Pterygota</taxon>
        <taxon>Neoptera</taxon>
        <taxon>Endopterygota</taxon>
        <taxon>Lepidoptera</taxon>
        <taxon>Glossata</taxon>
        <taxon>Ditrysia</taxon>
        <taxon>Tineoidea</taxon>
        <taxon>Psychidae</taxon>
        <taxon>Oiketicinae</taxon>
        <taxon>Eumeta</taxon>
    </lineage>
</organism>
<feature type="compositionally biased region" description="Basic residues" evidence="1">
    <location>
        <begin position="1"/>
        <end position="16"/>
    </location>
</feature>
<dbReference type="OrthoDB" id="10263597at2759"/>
<evidence type="ECO:0000313" key="3">
    <source>
        <dbReference type="Proteomes" id="UP000299102"/>
    </source>
</evidence>
<dbReference type="Proteomes" id="UP000299102">
    <property type="component" value="Unassembled WGS sequence"/>
</dbReference>
<comment type="caution">
    <text evidence="2">The sequence shown here is derived from an EMBL/GenBank/DDBJ whole genome shotgun (WGS) entry which is preliminary data.</text>
</comment>
<evidence type="ECO:0000256" key="1">
    <source>
        <dbReference type="SAM" id="MobiDB-lite"/>
    </source>
</evidence>
<name>A0A4C1TC63_EUMVA</name>
<feature type="region of interest" description="Disordered" evidence="1">
    <location>
        <begin position="1"/>
        <end position="108"/>
    </location>
</feature>
<accession>A0A4C1TC63</accession>
<gene>
    <name evidence="2" type="ORF">EVAR_77812_1</name>
</gene>